<proteinExistence type="inferred from homology"/>
<dbReference type="EMBL" id="PKHA01000019">
    <property type="protein sequence ID" value="PKY97903.1"/>
    <property type="molecule type" value="Genomic_DNA"/>
</dbReference>
<dbReference type="GO" id="GO:0030001">
    <property type="term" value="P:metal ion transport"/>
    <property type="evidence" value="ECO:0007669"/>
    <property type="project" value="InterPro"/>
</dbReference>
<evidence type="ECO:0000256" key="1">
    <source>
        <dbReference type="ARBA" id="ARBA00004196"/>
    </source>
</evidence>
<sequence length="549" mass="57819">MRRTRARRSGSAFALSLLIGASSLLLGACAPALANGGASAEETPGARSESVAPSSGDVADDGSQPRIVATTPIIADLVRAVAPRARIATLVPAGVDPHSFEPSMAALRDIAHADIAFSNGLLLEQSALTSSIDANLPKGAQHVALGEESVPFGARPIPLVEDLSLATIWLGLRVDGRASTDSTVSFEAVSATGPGDLAAFTTGTFGEPRPWIASKDGIDSNDRVELPTNAHTHMSWGFTDPGVYSLSLRATLHSPTGDTPLGEKTLVFAVGIDPHSTGRSVLDSGHADLTAKLEGSMTLRADAPAGDLDPDRIVIAVPDTTTTTIPDNRWRFLAEPGASARILAQAVIGTHVHGEIDPHMWHDVKNAIAYTDLVAERLAALDPSHAAEYRANATARDAELEALDRWIREVVATIPEKSRALVTAHDSFGYYAKAYGLRIGGFVAPNPSLEPSALQLANLTRVLEQTPAAGVFLEPTSRSHLGELVALAHTTGKSVCSLHSDTLTDEVPTYLDLMVFNTRSIKSCLDPASLPAWPFESEAPIPNLTRGDQ</sequence>
<feature type="region of interest" description="Disordered" evidence="6">
    <location>
        <begin position="37"/>
        <end position="64"/>
    </location>
</feature>
<dbReference type="Proteomes" id="UP000234778">
    <property type="component" value="Unassembled WGS sequence"/>
</dbReference>
<protein>
    <submittedName>
        <fullName evidence="8">Anchored repeat ABC transporter, substrate-binding protein</fullName>
    </submittedName>
</protein>
<dbReference type="Pfam" id="PF01297">
    <property type="entry name" value="ZnuA"/>
    <property type="match status" value="2"/>
</dbReference>
<organism evidence="8 9">
    <name type="scientific">Actinomyces urogenitalis</name>
    <dbReference type="NCBI Taxonomy" id="103621"/>
    <lineage>
        <taxon>Bacteria</taxon>
        <taxon>Bacillati</taxon>
        <taxon>Actinomycetota</taxon>
        <taxon>Actinomycetes</taxon>
        <taxon>Actinomycetales</taxon>
        <taxon>Actinomycetaceae</taxon>
        <taxon>Actinomyces</taxon>
    </lineage>
</organism>
<evidence type="ECO:0000313" key="9">
    <source>
        <dbReference type="Proteomes" id="UP000234778"/>
    </source>
</evidence>
<evidence type="ECO:0000256" key="5">
    <source>
        <dbReference type="RuleBase" id="RU003512"/>
    </source>
</evidence>
<evidence type="ECO:0000256" key="6">
    <source>
        <dbReference type="SAM" id="MobiDB-lite"/>
    </source>
</evidence>
<dbReference type="InterPro" id="IPR006128">
    <property type="entry name" value="Lipoprotein_PsaA-like"/>
</dbReference>
<feature type="signal peptide" evidence="7">
    <location>
        <begin position="1"/>
        <end position="34"/>
    </location>
</feature>
<dbReference type="InterPro" id="IPR050492">
    <property type="entry name" value="Bact_metal-bind_prot9"/>
</dbReference>
<dbReference type="GO" id="GO:0046872">
    <property type="term" value="F:metal ion binding"/>
    <property type="evidence" value="ECO:0007669"/>
    <property type="project" value="UniProtKB-KW"/>
</dbReference>
<dbReference type="AlphaFoldDB" id="A0A2I1KQJ3"/>
<evidence type="ECO:0000313" key="8">
    <source>
        <dbReference type="EMBL" id="PKY97903.1"/>
    </source>
</evidence>
<evidence type="ECO:0000256" key="3">
    <source>
        <dbReference type="ARBA" id="ARBA00022723"/>
    </source>
</evidence>
<dbReference type="InterPro" id="IPR022435">
    <property type="entry name" value="Surface-anchored_actinobac"/>
</dbReference>
<dbReference type="NCBIfam" id="TIGR03769">
    <property type="entry name" value="P_ac_wall_RPT"/>
    <property type="match status" value="1"/>
</dbReference>
<dbReference type="Gene3D" id="3.40.50.1980">
    <property type="entry name" value="Nitrogenase molybdenum iron protein domain"/>
    <property type="match status" value="2"/>
</dbReference>
<dbReference type="SUPFAM" id="SSF53807">
    <property type="entry name" value="Helical backbone' metal receptor"/>
    <property type="match status" value="1"/>
</dbReference>
<evidence type="ECO:0000256" key="7">
    <source>
        <dbReference type="SAM" id="SignalP"/>
    </source>
</evidence>
<dbReference type="PANTHER" id="PTHR42953:SF1">
    <property type="entry name" value="METAL-BINDING PROTEIN HI_0362-RELATED"/>
    <property type="match status" value="1"/>
</dbReference>
<comment type="caution">
    <text evidence="8">The sequence shown here is derived from an EMBL/GenBank/DDBJ whole genome shotgun (WGS) entry which is preliminary data.</text>
</comment>
<dbReference type="PROSITE" id="PS51257">
    <property type="entry name" value="PROKAR_LIPOPROTEIN"/>
    <property type="match status" value="1"/>
</dbReference>
<dbReference type="PRINTS" id="PR00690">
    <property type="entry name" value="ADHESNFAMILY"/>
</dbReference>
<gene>
    <name evidence="8" type="ORF">CYJ26_10410</name>
</gene>
<dbReference type="NCBIfam" id="TIGR03772">
    <property type="entry name" value="anch_rpt_subst"/>
    <property type="match status" value="1"/>
</dbReference>
<dbReference type="InterPro" id="IPR006127">
    <property type="entry name" value="ZnuA-like"/>
</dbReference>
<evidence type="ECO:0000256" key="4">
    <source>
        <dbReference type="ARBA" id="ARBA00022729"/>
    </source>
</evidence>
<keyword evidence="3" id="KW-0479">Metal-binding</keyword>
<dbReference type="PANTHER" id="PTHR42953">
    <property type="entry name" value="HIGH-AFFINITY ZINC UPTAKE SYSTEM PROTEIN ZNUA-RELATED"/>
    <property type="match status" value="1"/>
</dbReference>
<comment type="similarity">
    <text evidence="5">Belongs to the bacterial solute-binding protein 9 family.</text>
</comment>
<reference evidence="8 9" key="1">
    <citation type="submission" date="2017-12" db="EMBL/GenBank/DDBJ databases">
        <title>Phylogenetic diversity of female urinary microbiome.</title>
        <authorList>
            <person name="Thomas-White K."/>
            <person name="Wolfe A.J."/>
        </authorList>
    </citation>
    <scope>NUCLEOTIDE SEQUENCE [LARGE SCALE GENOMIC DNA]</scope>
    <source>
        <strain evidence="8 9">UMB0319</strain>
    </source>
</reference>
<dbReference type="InterPro" id="IPR022434">
    <property type="entry name" value="ABC_LPXTG_lipo_actinobac"/>
</dbReference>
<keyword evidence="2 5" id="KW-0813">Transport</keyword>
<accession>A0A2I1KQJ3</accession>
<feature type="chain" id="PRO_5038720290" evidence="7">
    <location>
        <begin position="35"/>
        <end position="549"/>
    </location>
</feature>
<dbReference type="GO" id="GO:0030313">
    <property type="term" value="C:cell envelope"/>
    <property type="evidence" value="ECO:0007669"/>
    <property type="project" value="UniProtKB-SubCell"/>
</dbReference>
<dbReference type="GO" id="GO:0007155">
    <property type="term" value="P:cell adhesion"/>
    <property type="evidence" value="ECO:0007669"/>
    <property type="project" value="InterPro"/>
</dbReference>
<dbReference type="NCBIfam" id="NF038134">
    <property type="entry name" value="choice_anch_M"/>
    <property type="match status" value="1"/>
</dbReference>
<name>A0A2I1KQJ3_9ACTO</name>
<keyword evidence="4 7" id="KW-0732">Signal</keyword>
<evidence type="ECO:0000256" key="2">
    <source>
        <dbReference type="ARBA" id="ARBA00022448"/>
    </source>
</evidence>
<comment type="subcellular location">
    <subcellularLocation>
        <location evidence="1">Cell envelope</location>
    </subcellularLocation>
</comment>